<reference evidence="1" key="1">
    <citation type="submission" date="2014-11" db="EMBL/GenBank/DDBJ databases">
        <authorList>
            <person name="Amaro Gonzalez C."/>
        </authorList>
    </citation>
    <scope>NUCLEOTIDE SEQUENCE</scope>
</reference>
<sequence>MVLLQYMKGDAPWHIDSCSVRIKTRQTQVRVYVSY</sequence>
<dbReference type="AlphaFoldDB" id="A0A0E9Q3I4"/>
<name>A0A0E9Q3I4_ANGAN</name>
<organism evidence="1">
    <name type="scientific">Anguilla anguilla</name>
    <name type="common">European freshwater eel</name>
    <name type="synonym">Muraena anguilla</name>
    <dbReference type="NCBI Taxonomy" id="7936"/>
    <lineage>
        <taxon>Eukaryota</taxon>
        <taxon>Metazoa</taxon>
        <taxon>Chordata</taxon>
        <taxon>Craniata</taxon>
        <taxon>Vertebrata</taxon>
        <taxon>Euteleostomi</taxon>
        <taxon>Actinopterygii</taxon>
        <taxon>Neopterygii</taxon>
        <taxon>Teleostei</taxon>
        <taxon>Anguilliformes</taxon>
        <taxon>Anguillidae</taxon>
        <taxon>Anguilla</taxon>
    </lineage>
</organism>
<dbReference type="EMBL" id="GBXM01097298">
    <property type="protein sequence ID" value="JAH11279.1"/>
    <property type="molecule type" value="Transcribed_RNA"/>
</dbReference>
<evidence type="ECO:0000313" key="1">
    <source>
        <dbReference type="EMBL" id="JAH11279.1"/>
    </source>
</evidence>
<protein>
    <submittedName>
        <fullName evidence="1">Uncharacterized protein</fullName>
    </submittedName>
</protein>
<proteinExistence type="predicted"/>
<accession>A0A0E9Q3I4</accession>
<reference evidence="1" key="2">
    <citation type="journal article" date="2015" name="Fish Shellfish Immunol.">
        <title>Early steps in the European eel (Anguilla anguilla)-Vibrio vulnificus interaction in the gills: Role of the RtxA13 toxin.</title>
        <authorList>
            <person name="Callol A."/>
            <person name="Pajuelo D."/>
            <person name="Ebbesson L."/>
            <person name="Teles M."/>
            <person name="MacKenzie S."/>
            <person name="Amaro C."/>
        </authorList>
    </citation>
    <scope>NUCLEOTIDE SEQUENCE</scope>
</reference>